<dbReference type="InterPro" id="IPR006122">
    <property type="entry name" value="HMA_Cu_ion-bd"/>
</dbReference>
<organism evidence="2 3">
    <name type="scientific">Lacrimispora xylanisolvens</name>
    <dbReference type="NCBI Taxonomy" id="384636"/>
    <lineage>
        <taxon>Bacteria</taxon>
        <taxon>Bacillati</taxon>
        <taxon>Bacillota</taxon>
        <taxon>Clostridia</taxon>
        <taxon>Lachnospirales</taxon>
        <taxon>Lachnospiraceae</taxon>
        <taxon>Lacrimispora</taxon>
    </lineage>
</organism>
<dbReference type="AlphaFoldDB" id="A0A2S6HN44"/>
<evidence type="ECO:0000313" key="2">
    <source>
        <dbReference type="EMBL" id="PPK78907.1"/>
    </source>
</evidence>
<dbReference type="CDD" id="cd00371">
    <property type="entry name" value="HMA"/>
    <property type="match status" value="1"/>
</dbReference>
<evidence type="ECO:0000259" key="1">
    <source>
        <dbReference type="PROSITE" id="PS50846"/>
    </source>
</evidence>
<proteinExistence type="predicted"/>
<dbReference type="InterPro" id="IPR006121">
    <property type="entry name" value="HMA_dom"/>
</dbReference>
<dbReference type="NCBIfam" id="TIGR00003">
    <property type="entry name" value="copper ion binding protein"/>
    <property type="match status" value="1"/>
</dbReference>
<dbReference type="OrthoDB" id="9813965at2"/>
<dbReference type="InterPro" id="IPR036163">
    <property type="entry name" value="HMA_dom_sf"/>
</dbReference>
<gene>
    <name evidence="2" type="ORF">BXY41_11266</name>
</gene>
<reference evidence="2 3" key="1">
    <citation type="submission" date="2018-02" db="EMBL/GenBank/DDBJ databases">
        <title>Genomic Encyclopedia of Archaeal and Bacterial Type Strains, Phase II (KMG-II): from individual species to whole genera.</title>
        <authorList>
            <person name="Goeker M."/>
        </authorList>
    </citation>
    <scope>NUCLEOTIDE SEQUENCE [LARGE SCALE GENOMIC DNA]</scope>
    <source>
        <strain evidence="2 3">DSM 3808</strain>
    </source>
</reference>
<dbReference type="Pfam" id="PF00403">
    <property type="entry name" value="HMA"/>
    <property type="match status" value="1"/>
</dbReference>
<evidence type="ECO:0000313" key="3">
    <source>
        <dbReference type="Proteomes" id="UP000237749"/>
    </source>
</evidence>
<dbReference type="FunFam" id="3.30.70.100:FF:000001">
    <property type="entry name" value="ATPase copper transporting beta"/>
    <property type="match status" value="1"/>
</dbReference>
<sequence>MAKTVINVDGMACEHCVKAITGAVSGLSGVSGVAVDLAAKTVTVDHNPDEAPVEKIKAEIEDQGYDVVE</sequence>
<dbReference type="InterPro" id="IPR000428">
    <property type="entry name" value="Cu-bd"/>
</dbReference>
<feature type="domain" description="HMA" evidence="1">
    <location>
        <begin position="2"/>
        <end position="68"/>
    </location>
</feature>
<dbReference type="Gene3D" id="3.30.70.100">
    <property type="match status" value="1"/>
</dbReference>
<accession>A0A2S6HN44</accession>
<dbReference type="PROSITE" id="PS50846">
    <property type="entry name" value="HMA_2"/>
    <property type="match status" value="1"/>
</dbReference>
<dbReference type="InterPro" id="IPR017969">
    <property type="entry name" value="Heavy-metal-associated_CS"/>
</dbReference>
<protein>
    <submittedName>
        <fullName evidence="2">Copper chaperone</fullName>
    </submittedName>
</protein>
<dbReference type="GO" id="GO:0006825">
    <property type="term" value="P:copper ion transport"/>
    <property type="evidence" value="ECO:0007669"/>
    <property type="project" value="InterPro"/>
</dbReference>
<dbReference type="RefSeq" id="WP_104438608.1">
    <property type="nucleotide sequence ID" value="NZ_PTJA01000012.1"/>
</dbReference>
<keyword evidence="3" id="KW-1185">Reference proteome</keyword>
<dbReference type="Proteomes" id="UP000237749">
    <property type="component" value="Unassembled WGS sequence"/>
</dbReference>
<dbReference type="EMBL" id="PTJA01000012">
    <property type="protein sequence ID" value="PPK78907.1"/>
    <property type="molecule type" value="Genomic_DNA"/>
</dbReference>
<comment type="caution">
    <text evidence="2">The sequence shown here is derived from an EMBL/GenBank/DDBJ whole genome shotgun (WGS) entry which is preliminary data.</text>
</comment>
<dbReference type="SUPFAM" id="SSF55008">
    <property type="entry name" value="HMA, heavy metal-associated domain"/>
    <property type="match status" value="1"/>
</dbReference>
<dbReference type="PROSITE" id="PS01047">
    <property type="entry name" value="HMA_1"/>
    <property type="match status" value="1"/>
</dbReference>
<dbReference type="PRINTS" id="PR00944">
    <property type="entry name" value="CUEXPORT"/>
</dbReference>
<name>A0A2S6HN44_9FIRM</name>
<dbReference type="GO" id="GO:0005507">
    <property type="term" value="F:copper ion binding"/>
    <property type="evidence" value="ECO:0007669"/>
    <property type="project" value="InterPro"/>
</dbReference>